<evidence type="ECO:0000256" key="2">
    <source>
        <dbReference type="ARBA" id="ARBA00007365"/>
    </source>
</evidence>
<reference evidence="8 9" key="1">
    <citation type="journal article" date="2018" name="Proc. Natl. Acad. Sci. U.S.A.">
        <title>Draft genome sequence of Camellia sinensis var. sinensis provides insights into the evolution of the tea genome and tea quality.</title>
        <authorList>
            <person name="Wei C."/>
            <person name="Yang H."/>
            <person name="Wang S."/>
            <person name="Zhao J."/>
            <person name="Liu C."/>
            <person name="Gao L."/>
            <person name="Xia E."/>
            <person name="Lu Y."/>
            <person name="Tai Y."/>
            <person name="She G."/>
            <person name="Sun J."/>
            <person name="Cao H."/>
            <person name="Tong W."/>
            <person name="Gao Q."/>
            <person name="Li Y."/>
            <person name="Deng W."/>
            <person name="Jiang X."/>
            <person name="Wang W."/>
            <person name="Chen Q."/>
            <person name="Zhang S."/>
            <person name="Li H."/>
            <person name="Wu J."/>
            <person name="Wang P."/>
            <person name="Li P."/>
            <person name="Shi C."/>
            <person name="Zheng F."/>
            <person name="Jian J."/>
            <person name="Huang B."/>
            <person name="Shan D."/>
            <person name="Shi M."/>
            <person name="Fang C."/>
            <person name="Yue Y."/>
            <person name="Li F."/>
            <person name="Li D."/>
            <person name="Wei S."/>
            <person name="Han B."/>
            <person name="Jiang C."/>
            <person name="Yin Y."/>
            <person name="Xia T."/>
            <person name="Zhang Z."/>
            <person name="Bennetzen J.L."/>
            <person name="Zhao S."/>
            <person name="Wan X."/>
        </authorList>
    </citation>
    <scope>NUCLEOTIDE SEQUENCE [LARGE SCALE GENOMIC DNA]</scope>
    <source>
        <strain evidence="9">cv. Shuchazao</strain>
        <tissue evidence="8">Leaf</tissue>
    </source>
</reference>
<organism evidence="8 9">
    <name type="scientific">Camellia sinensis var. sinensis</name>
    <name type="common">China tea</name>
    <dbReference type="NCBI Taxonomy" id="542762"/>
    <lineage>
        <taxon>Eukaryota</taxon>
        <taxon>Viridiplantae</taxon>
        <taxon>Streptophyta</taxon>
        <taxon>Embryophyta</taxon>
        <taxon>Tracheophyta</taxon>
        <taxon>Spermatophyta</taxon>
        <taxon>Magnoliopsida</taxon>
        <taxon>eudicotyledons</taxon>
        <taxon>Gunneridae</taxon>
        <taxon>Pentapetalae</taxon>
        <taxon>asterids</taxon>
        <taxon>Ericales</taxon>
        <taxon>Theaceae</taxon>
        <taxon>Camellia</taxon>
    </lineage>
</organism>
<evidence type="ECO:0000256" key="3">
    <source>
        <dbReference type="ARBA" id="ARBA00013194"/>
    </source>
</evidence>
<feature type="compositionally biased region" description="Basic and acidic residues" evidence="6">
    <location>
        <begin position="268"/>
        <end position="280"/>
    </location>
</feature>
<dbReference type="InterPro" id="IPR020892">
    <property type="entry name" value="Cyclophilin-type_PPIase_CS"/>
</dbReference>
<feature type="domain" description="PPIase cyclophilin-type" evidence="7">
    <location>
        <begin position="73"/>
        <end position="237"/>
    </location>
</feature>
<dbReference type="CDD" id="cd01926">
    <property type="entry name" value="cyclophilin_ABH_like"/>
    <property type="match status" value="1"/>
</dbReference>
<feature type="compositionally biased region" description="Basic and acidic residues" evidence="6">
    <location>
        <begin position="431"/>
        <end position="455"/>
    </location>
</feature>
<dbReference type="GO" id="GO:0003755">
    <property type="term" value="F:peptidyl-prolyl cis-trans isomerase activity"/>
    <property type="evidence" value="ECO:0007669"/>
    <property type="project" value="UniProtKB-KW"/>
</dbReference>
<evidence type="ECO:0000313" key="8">
    <source>
        <dbReference type="EMBL" id="THF94633.1"/>
    </source>
</evidence>
<feature type="compositionally biased region" description="Basic residues" evidence="6">
    <location>
        <begin position="597"/>
        <end position="619"/>
    </location>
</feature>
<feature type="compositionally biased region" description="Polar residues" evidence="6">
    <location>
        <begin position="457"/>
        <end position="473"/>
    </location>
</feature>
<evidence type="ECO:0000259" key="7">
    <source>
        <dbReference type="PROSITE" id="PS50072"/>
    </source>
</evidence>
<feature type="compositionally biased region" description="Basic residues" evidence="6">
    <location>
        <begin position="281"/>
        <end position="290"/>
    </location>
</feature>
<comment type="catalytic activity">
    <reaction evidence="1">
        <text>[protein]-peptidylproline (omega=180) = [protein]-peptidylproline (omega=0)</text>
        <dbReference type="Rhea" id="RHEA:16237"/>
        <dbReference type="Rhea" id="RHEA-COMP:10747"/>
        <dbReference type="Rhea" id="RHEA-COMP:10748"/>
        <dbReference type="ChEBI" id="CHEBI:83833"/>
        <dbReference type="ChEBI" id="CHEBI:83834"/>
        <dbReference type="EC" id="5.2.1.8"/>
    </reaction>
</comment>
<dbReference type="AlphaFoldDB" id="A0A4S4CYU9"/>
<dbReference type="PANTHER" id="PTHR11071">
    <property type="entry name" value="PEPTIDYL-PROLYL CIS-TRANS ISOMERASE"/>
    <property type="match status" value="1"/>
</dbReference>
<evidence type="ECO:0000256" key="1">
    <source>
        <dbReference type="ARBA" id="ARBA00000971"/>
    </source>
</evidence>
<dbReference type="InterPro" id="IPR029000">
    <property type="entry name" value="Cyclophilin-like_dom_sf"/>
</dbReference>
<dbReference type="GO" id="GO:0016018">
    <property type="term" value="F:cyclosporin A binding"/>
    <property type="evidence" value="ECO:0007669"/>
    <property type="project" value="TreeGrafter"/>
</dbReference>
<dbReference type="Proteomes" id="UP000306102">
    <property type="component" value="Unassembled WGS sequence"/>
</dbReference>
<keyword evidence="5" id="KW-0413">Isomerase</keyword>
<dbReference type="PROSITE" id="PS00170">
    <property type="entry name" value="CSA_PPIASE_1"/>
    <property type="match status" value="1"/>
</dbReference>
<dbReference type="GO" id="GO:0006457">
    <property type="term" value="P:protein folding"/>
    <property type="evidence" value="ECO:0007669"/>
    <property type="project" value="InterPro"/>
</dbReference>
<keyword evidence="4" id="KW-0697">Rotamase</keyword>
<dbReference type="FunFam" id="2.40.100.10:FF:000022">
    <property type="entry name" value="Peptidyl-prolyl cis-trans isomerase CYP95"/>
    <property type="match status" value="1"/>
</dbReference>
<evidence type="ECO:0000256" key="4">
    <source>
        <dbReference type="ARBA" id="ARBA00023110"/>
    </source>
</evidence>
<feature type="compositionally biased region" description="Basic residues" evidence="6">
    <location>
        <begin position="330"/>
        <end position="367"/>
    </location>
</feature>
<feature type="compositionally biased region" description="Low complexity" evidence="6">
    <location>
        <begin position="368"/>
        <end position="387"/>
    </location>
</feature>
<feature type="compositionally biased region" description="Polar residues" evidence="6">
    <location>
        <begin position="400"/>
        <end position="425"/>
    </location>
</feature>
<sequence length="714" mass="78496">MGVRRCTCGGSGALSDGGRWVMLIFMYTDMFVFSISTRARPVGGGISLPGLVEVQAMFSAVQGEMNKKNPLVFLDLSIDGDSAERIAIELFADKVPRTAENFRALCTGEKGIGVSTGKPLHYKGSIFHRIIKGFMAQGGDFQNGNGTGGESIYGGKFADENFKLDHSASGLLSMANSGRNTNGSQFFIIFKRQPHLDGKHVVFGKVTNGIDVVKKIEQIGTADGKPSQVVKIVDCGEISESKIQDADGAEKGKKKKPSKAVSSGDSSDGQRKEKRKTPLKDKRKKRKKRYSSSDSYSSDTDSDSNSSETDSDSDSESDSYLSSSSSDGRPRKRRSTRRRRPQHVKKRRDGQKKRSRGRRDKKSRGKSKWSSDSSSDTDASSRSSTGSSDEEKARHPVSARKTSNSSNAQNKPTQNIDVVNKSPTSLLGKETLMEQKRMEDNSSHEEGEFSKKDDELLNNSNGMESKSNKTANQRRSSDNINISRSPTPGPRGRPKSSRSSSPSMSPKRRTSSPRLLNDSGNPAGSPAHKVPEPSVSNHGRALSRSCSPNGTPKRVRKGRGFTEQYSFARRYRTPSPERSPRRSYNYGGRNVLERNHNRYRTRRSRSRSISRSPSSHRNRDRSPIRSPSPVDRRPAMSDRLRSRLGPRMDDQRRTSRRGRSSSSSRSRSRSPSTGPKVHAEKVAAASPSRSRSSSPAGQRGLVSYGDISPENGTN</sequence>
<evidence type="ECO:0000256" key="5">
    <source>
        <dbReference type="ARBA" id="ARBA00023235"/>
    </source>
</evidence>
<name>A0A4S4CYU9_CAMSN</name>
<evidence type="ECO:0000256" key="6">
    <source>
        <dbReference type="SAM" id="MobiDB-lite"/>
    </source>
</evidence>
<gene>
    <name evidence="8" type="ORF">TEA_028051</name>
</gene>
<comment type="caution">
    <text evidence="8">The sequence shown here is derived from an EMBL/GenBank/DDBJ whole genome shotgun (WGS) entry which is preliminary data.</text>
</comment>
<feature type="region of interest" description="Disordered" evidence="6">
    <location>
        <begin position="243"/>
        <end position="714"/>
    </location>
</feature>
<protein>
    <recommendedName>
        <fullName evidence="3">peptidylprolyl isomerase</fullName>
        <ecNumber evidence="3">5.2.1.8</ecNumber>
    </recommendedName>
</protein>
<dbReference type="EMBL" id="SDRB02013577">
    <property type="protein sequence ID" value="THF94633.1"/>
    <property type="molecule type" value="Genomic_DNA"/>
</dbReference>
<dbReference type="Gene3D" id="2.40.100.10">
    <property type="entry name" value="Cyclophilin-like"/>
    <property type="match status" value="1"/>
</dbReference>
<keyword evidence="9" id="KW-1185">Reference proteome</keyword>
<feature type="compositionally biased region" description="Low complexity" evidence="6">
    <location>
        <begin position="292"/>
        <end position="308"/>
    </location>
</feature>
<dbReference type="PANTHER" id="PTHR11071:SF447">
    <property type="entry name" value="PEPTIDYL-PROLYL CIS-TRANS ISOMERASE CYP63"/>
    <property type="match status" value="1"/>
</dbReference>
<proteinExistence type="inferred from homology"/>
<feature type="compositionally biased region" description="Basic and acidic residues" evidence="6">
    <location>
        <begin position="630"/>
        <end position="653"/>
    </location>
</feature>
<dbReference type="PROSITE" id="PS50072">
    <property type="entry name" value="CSA_PPIASE_2"/>
    <property type="match status" value="1"/>
</dbReference>
<dbReference type="PRINTS" id="PR00153">
    <property type="entry name" value="CSAPPISMRASE"/>
</dbReference>
<feature type="compositionally biased region" description="Low complexity" evidence="6">
    <location>
        <begin position="318"/>
        <end position="327"/>
    </location>
</feature>
<dbReference type="EC" id="5.2.1.8" evidence="3"/>
<comment type="similarity">
    <text evidence="2">Belongs to the cyclophilin-type PPIase family.</text>
</comment>
<dbReference type="Pfam" id="PF00160">
    <property type="entry name" value="Pro_isomerase"/>
    <property type="match status" value="1"/>
</dbReference>
<dbReference type="SUPFAM" id="SSF50891">
    <property type="entry name" value="Cyclophilin-like"/>
    <property type="match status" value="1"/>
</dbReference>
<accession>A0A4S4CYU9</accession>
<dbReference type="STRING" id="542762.A0A4S4CYU9"/>
<dbReference type="GO" id="GO:0005737">
    <property type="term" value="C:cytoplasm"/>
    <property type="evidence" value="ECO:0007669"/>
    <property type="project" value="TreeGrafter"/>
</dbReference>
<evidence type="ECO:0000313" key="9">
    <source>
        <dbReference type="Proteomes" id="UP000306102"/>
    </source>
</evidence>
<dbReference type="InterPro" id="IPR002130">
    <property type="entry name" value="Cyclophilin-type_PPIase_dom"/>
</dbReference>
<feature type="compositionally biased region" description="Low complexity" evidence="6">
    <location>
        <begin position="683"/>
        <end position="696"/>
    </location>
</feature>
<feature type="compositionally biased region" description="Low complexity" evidence="6">
    <location>
        <begin position="660"/>
        <end position="675"/>
    </location>
</feature>